<keyword evidence="3" id="KW-1185">Reference proteome</keyword>
<dbReference type="Proteomes" id="UP001293254">
    <property type="component" value="Unassembled WGS sequence"/>
</dbReference>
<evidence type="ECO:0000313" key="3">
    <source>
        <dbReference type="Proteomes" id="UP001293254"/>
    </source>
</evidence>
<protein>
    <submittedName>
        <fullName evidence="2">Uncharacterized protein</fullName>
    </submittedName>
</protein>
<comment type="caution">
    <text evidence="2">The sequence shown here is derived from an EMBL/GenBank/DDBJ whole genome shotgun (WGS) entry which is preliminary data.</text>
</comment>
<feature type="region of interest" description="Disordered" evidence="1">
    <location>
        <begin position="1"/>
        <end position="27"/>
    </location>
</feature>
<sequence length="105" mass="11881">MLFSDVVATGDSAWTPRSGISPPNLRDEPEEECQIETQDANEPEIEQVFETESPEQTHVVAGSRRRSGEFSTQIRPKKMKRKMSTAEKIAKCLERMVNNIENDSV</sequence>
<evidence type="ECO:0000313" key="2">
    <source>
        <dbReference type="EMBL" id="KAK4421807.1"/>
    </source>
</evidence>
<evidence type="ECO:0000256" key="1">
    <source>
        <dbReference type="SAM" id="MobiDB-lite"/>
    </source>
</evidence>
<proteinExistence type="predicted"/>
<accession>A0AAE1Y1K1</accession>
<reference evidence="2" key="2">
    <citation type="journal article" date="2024" name="Plant">
        <title>Genomic evolution and insights into agronomic trait innovations of Sesamum species.</title>
        <authorList>
            <person name="Miao H."/>
            <person name="Wang L."/>
            <person name="Qu L."/>
            <person name="Liu H."/>
            <person name="Sun Y."/>
            <person name="Le M."/>
            <person name="Wang Q."/>
            <person name="Wei S."/>
            <person name="Zheng Y."/>
            <person name="Lin W."/>
            <person name="Duan Y."/>
            <person name="Cao H."/>
            <person name="Xiong S."/>
            <person name="Wang X."/>
            <person name="Wei L."/>
            <person name="Li C."/>
            <person name="Ma Q."/>
            <person name="Ju M."/>
            <person name="Zhao R."/>
            <person name="Li G."/>
            <person name="Mu C."/>
            <person name="Tian Q."/>
            <person name="Mei H."/>
            <person name="Zhang T."/>
            <person name="Gao T."/>
            <person name="Zhang H."/>
        </authorList>
    </citation>
    <scope>NUCLEOTIDE SEQUENCE</scope>
    <source>
        <strain evidence="2">3651</strain>
    </source>
</reference>
<feature type="region of interest" description="Disordered" evidence="1">
    <location>
        <begin position="51"/>
        <end position="84"/>
    </location>
</feature>
<dbReference type="AlphaFoldDB" id="A0AAE1Y1K1"/>
<organism evidence="2 3">
    <name type="scientific">Sesamum alatum</name>
    <dbReference type="NCBI Taxonomy" id="300844"/>
    <lineage>
        <taxon>Eukaryota</taxon>
        <taxon>Viridiplantae</taxon>
        <taxon>Streptophyta</taxon>
        <taxon>Embryophyta</taxon>
        <taxon>Tracheophyta</taxon>
        <taxon>Spermatophyta</taxon>
        <taxon>Magnoliopsida</taxon>
        <taxon>eudicotyledons</taxon>
        <taxon>Gunneridae</taxon>
        <taxon>Pentapetalae</taxon>
        <taxon>asterids</taxon>
        <taxon>lamiids</taxon>
        <taxon>Lamiales</taxon>
        <taxon>Pedaliaceae</taxon>
        <taxon>Sesamum</taxon>
    </lineage>
</organism>
<gene>
    <name evidence="2" type="ORF">Salat_2131300</name>
</gene>
<dbReference type="EMBL" id="JACGWO010000008">
    <property type="protein sequence ID" value="KAK4421807.1"/>
    <property type="molecule type" value="Genomic_DNA"/>
</dbReference>
<name>A0AAE1Y1K1_9LAMI</name>
<reference evidence="2" key="1">
    <citation type="submission" date="2020-06" db="EMBL/GenBank/DDBJ databases">
        <authorList>
            <person name="Li T."/>
            <person name="Hu X."/>
            <person name="Zhang T."/>
            <person name="Song X."/>
            <person name="Zhang H."/>
            <person name="Dai N."/>
            <person name="Sheng W."/>
            <person name="Hou X."/>
            <person name="Wei L."/>
        </authorList>
    </citation>
    <scope>NUCLEOTIDE SEQUENCE</scope>
    <source>
        <strain evidence="2">3651</strain>
        <tissue evidence="2">Leaf</tissue>
    </source>
</reference>